<dbReference type="PANTHER" id="PTHR34236">
    <property type="entry name" value="DIMETHYL SULFOXIDE REDUCTASE TRANSCRIPTIONAL ACTIVATOR"/>
    <property type="match status" value="1"/>
</dbReference>
<dbReference type="GeneID" id="32895521"/>
<dbReference type="Pfam" id="PF04967">
    <property type="entry name" value="HTH_10"/>
    <property type="match status" value="1"/>
</dbReference>
<dbReference type="Proteomes" id="UP000250088">
    <property type="component" value="Chromosome"/>
</dbReference>
<keyword evidence="1" id="KW-0805">Transcription regulation</keyword>
<proteinExistence type="predicted"/>
<dbReference type="InterPro" id="IPR007050">
    <property type="entry name" value="HTH_bacterioopsin"/>
</dbReference>
<organism evidence="5 6">
    <name type="scientific">Natrarchaeobaculum aegyptiacum</name>
    <dbReference type="NCBI Taxonomy" id="745377"/>
    <lineage>
        <taxon>Archaea</taxon>
        <taxon>Methanobacteriati</taxon>
        <taxon>Methanobacteriota</taxon>
        <taxon>Stenosarchaea group</taxon>
        <taxon>Halobacteria</taxon>
        <taxon>Halobacteriales</taxon>
        <taxon>Natrialbaceae</taxon>
        <taxon>Natrarchaeobaculum</taxon>
    </lineage>
</organism>
<evidence type="ECO:0000313" key="5">
    <source>
        <dbReference type="EMBL" id="ARS91881.1"/>
    </source>
</evidence>
<dbReference type="PANTHER" id="PTHR34236:SF1">
    <property type="entry name" value="DIMETHYL SULFOXIDE REDUCTASE TRANSCRIPTIONAL ACTIVATOR"/>
    <property type="match status" value="1"/>
</dbReference>
<dbReference type="KEGG" id="naj:B1756_15570"/>
<gene>
    <name evidence="5" type="ORF">B1756_15570</name>
</gene>
<dbReference type="InterPro" id="IPR056529">
    <property type="entry name" value="HVO_2928_N"/>
</dbReference>
<evidence type="ECO:0000313" key="6">
    <source>
        <dbReference type="Proteomes" id="UP000250088"/>
    </source>
</evidence>
<evidence type="ECO:0000259" key="4">
    <source>
        <dbReference type="Pfam" id="PF24281"/>
    </source>
</evidence>
<name>A0A2Z2HXB7_9EURY</name>
<dbReference type="AlphaFoldDB" id="A0A2Z2HXB7"/>
<reference evidence="6" key="1">
    <citation type="submission" date="2017-02" db="EMBL/GenBank/DDBJ databases">
        <title>Natronthermophilus aegyptiacus gen. nov.,sp. nov., an aerobic, extremely halophilic alkalithermophilic archaeon isolated from the athalassohaline Wadi An Natrun, Egypt.</title>
        <authorList>
            <person name="Zhao B."/>
        </authorList>
    </citation>
    <scope>NUCLEOTIDE SEQUENCE [LARGE SCALE GENOMIC DNA]</scope>
    <source>
        <strain evidence="6">JW/NM-HA 15</strain>
    </source>
</reference>
<dbReference type="Pfam" id="PF24281">
    <property type="entry name" value="HVO_2928_N"/>
    <property type="match status" value="1"/>
</dbReference>
<dbReference type="EMBL" id="CP019893">
    <property type="protein sequence ID" value="ARS91881.1"/>
    <property type="molecule type" value="Genomic_DNA"/>
</dbReference>
<evidence type="ECO:0000256" key="2">
    <source>
        <dbReference type="ARBA" id="ARBA00023163"/>
    </source>
</evidence>
<feature type="domain" description="HVO-2928 N-terminal" evidence="4">
    <location>
        <begin position="9"/>
        <end position="176"/>
    </location>
</feature>
<dbReference type="RefSeq" id="WP_086890218.1">
    <property type="nucleotide sequence ID" value="NZ_CP019893.1"/>
</dbReference>
<dbReference type="OrthoDB" id="198846at2157"/>
<evidence type="ECO:0000256" key="1">
    <source>
        <dbReference type="ARBA" id="ARBA00023015"/>
    </source>
</evidence>
<evidence type="ECO:0000259" key="3">
    <source>
        <dbReference type="Pfam" id="PF04967"/>
    </source>
</evidence>
<keyword evidence="2" id="KW-0804">Transcription</keyword>
<feature type="domain" description="HTH bat-type" evidence="3">
    <location>
        <begin position="186"/>
        <end position="238"/>
    </location>
</feature>
<sequence>MTLDRRLREVTFTVTYERGVDPIADVLHEQPALQASRISVTLGSSSSVQLIRFTGPPAAVDRLQTALEECTFRPQLIGDGPCQATSTAYLLECTPRRRLWYVYADEIDDCPSIDTAVAAASGPGTISECNAHAGRERWRVLLRSDECVGDLFDLVDGTCCPGIDVELEHIGEATTWHGDAVVDSNLTGTQQQAIAEAAARGYYERPREITVGELAAELDVPESTLSYRLRMAESRLVKRYLERHAELEGPGPG</sequence>
<protein>
    <submittedName>
        <fullName evidence="5">Bacterio-opsin activator</fullName>
    </submittedName>
</protein>
<keyword evidence="6" id="KW-1185">Reference proteome</keyword>
<accession>A0A2Z2HXB7</accession>